<evidence type="ECO:0000313" key="13">
    <source>
        <dbReference type="Proteomes" id="UP000004508"/>
    </source>
</evidence>
<dbReference type="AlphaFoldDB" id="D6U4B9"/>
<evidence type="ECO:0000256" key="2">
    <source>
        <dbReference type="ARBA" id="ARBA00012438"/>
    </source>
</evidence>
<evidence type="ECO:0000256" key="1">
    <source>
        <dbReference type="ARBA" id="ARBA00000085"/>
    </source>
</evidence>
<evidence type="ECO:0000256" key="3">
    <source>
        <dbReference type="ARBA" id="ARBA00022553"/>
    </source>
</evidence>
<organism evidence="12 13">
    <name type="scientific">Ktedonobacter racemifer DSM 44963</name>
    <dbReference type="NCBI Taxonomy" id="485913"/>
    <lineage>
        <taxon>Bacteria</taxon>
        <taxon>Bacillati</taxon>
        <taxon>Chloroflexota</taxon>
        <taxon>Ktedonobacteria</taxon>
        <taxon>Ktedonobacterales</taxon>
        <taxon>Ktedonobacteraceae</taxon>
        <taxon>Ktedonobacter</taxon>
    </lineage>
</organism>
<dbReference type="STRING" id="485913.Krac_2064"/>
<dbReference type="CDD" id="cd00082">
    <property type="entry name" value="HisKA"/>
    <property type="match status" value="1"/>
</dbReference>
<dbReference type="PROSITE" id="PS50109">
    <property type="entry name" value="HIS_KIN"/>
    <property type="match status" value="1"/>
</dbReference>
<dbReference type="InterPro" id="IPR036097">
    <property type="entry name" value="HisK_dim/P_sf"/>
</dbReference>
<dbReference type="PRINTS" id="PR00344">
    <property type="entry name" value="BCTRLSENSOR"/>
</dbReference>
<comment type="catalytic activity">
    <reaction evidence="1">
        <text>ATP + protein L-histidine = ADP + protein N-phospho-L-histidine.</text>
        <dbReference type="EC" id="2.7.13.3"/>
    </reaction>
</comment>
<dbReference type="Pfam" id="PF02518">
    <property type="entry name" value="HATPase_c"/>
    <property type="match status" value="1"/>
</dbReference>
<dbReference type="InterPro" id="IPR005467">
    <property type="entry name" value="His_kinase_dom"/>
</dbReference>
<evidence type="ECO:0000256" key="6">
    <source>
        <dbReference type="ARBA" id="ARBA00023012"/>
    </source>
</evidence>
<keyword evidence="3 9" id="KW-0597">Phosphoprotein</keyword>
<comment type="caution">
    <text evidence="12">The sequence shown here is derived from an EMBL/GenBank/DDBJ whole genome shotgun (WGS) entry which is preliminary data.</text>
</comment>
<name>D6U4B9_KTERA</name>
<evidence type="ECO:0000256" key="9">
    <source>
        <dbReference type="PROSITE-ProRule" id="PRU00169"/>
    </source>
</evidence>
<evidence type="ECO:0000256" key="5">
    <source>
        <dbReference type="ARBA" id="ARBA00022777"/>
    </source>
</evidence>
<keyword evidence="5 12" id="KW-0418">Kinase</keyword>
<dbReference type="InterPro" id="IPR004358">
    <property type="entry name" value="Sig_transdc_His_kin-like_C"/>
</dbReference>
<keyword evidence="8" id="KW-0804">Transcription</keyword>
<dbReference type="SMART" id="SM00388">
    <property type="entry name" value="HisKA"/>
    <property type="match status" value="1"/>
</dbReference>
<evidence type="ECO:0000256" key="7">
    <source>
        <dbReference type="ARBA" id="ARBA00023015"/>
    </source>
</evidence>
<dbReference type="EMBL" id="ADVG01000004">
    <property type="protein sequence ID" value="EFH81349.1"/>
    <property type="molecule type" value="Genomic_DNA"/>
</dbReference>
<dbReference type="Gene3D" id="1.10.287.130">
    <property type="match status" value="1"/>
</dbReference>
<dbReference type="GO" id="GO:0000155">
    <property type="term" value="F:phosphorelay sensor kinase activity"/>
    <property type="evidence" value="ECO:0007669"/>
    <property type="project" value="InterPro"/>
</dbReference>
<gene>
    <name evidence="12" type="ORF">Krac_2064</name>
</gene>
<dbReference type="InterPro" id="IPR001789">
    <property type="entry name" value="Sig_transdc_resp-reg_receiver"/>
</dbReference>
<dbReference type="PROSITE" id="PS50110">
    <property type="entry name" value="RESPONSE_REGULATORY"/>
    <property type="match status" value="1"/>
</dbReference>
<dbReference type="Pfam" id="PF00072">
    <property type="entry name" value="Response_reg"/>
    <property type="match status" value="1"/>
</dbReference>
<feature type="domain" description="Response regulatory" evidence="11">
    <location>
        <begin position="9"/>
        <end position="125"/>
    </location>
</feature>
<evidence type="ECO:0000256" key="4">
    <source>
        <dbReference type="ARBA" id="ARBA00022679"/>
    </source>
</evidence>
<dbReference type="Pfam" id="PF00512">
    <property type="entry name" value="HisKA"/>
    <property type="match status" value="1"/>
</dbReference>
<dbReference type="InterPro" id="IPR003661">
    <property type="entry name" value="HisK_dim/P_dom"/>
</dbReference>
<dbReference type="SMART" id="SM00387">
    <property type="entry name" value="HATPase_c"/>
    <property type="match status" value="1"/>
</dbReference>
<dbReference type="SUPFAM" id="SSF47384">
    <property type="entry name" value="Homodimeric domain of signal transducing histidine kinase"/>
    <property type="match status" value="1"/>
</dbReference>
<feature type="modified residue" description="4-aspartylphosphate" evidence="9">
    <location>
        <position position="60"/>
    </location>
</feature>
<dbReference type="Proteomes" id="UP000004508">
    <property type="component" value="Unassembled WGS sequence"/>
</dbReference>
<dbReference type="EC" id="2.7.13.3" evidence="2"/>
<proteinExistence type="predicted"/>
<dbReference type="eggNOG" id="COG2205">
    <property type="taxonomic scope" value="Bacteria"/>
</dbReference>
<dbReference type="PANTHER" id="PTHR43547:SF2">
    <property type="entry name" value="HYBRID SIGNAL TRANSDUCTION HISTIDINE KINASE C"/>
    <property type="match status" value="1"/>
</dbReference>
<dbReference type="InParanoid" id="D6U4B9"/>
<reference evidence="12 13" key="1">
    <citation type="journal article" date="2011" name="Stand. Genomic Sci.">
        <title>Non-contiguous finished genome sequence and contextual data of the filamentous soil bacterium Ktedonobacter racemifer type strain (SOSP1-21).</title>
        <authorList>
            <person name="Chang Y.J."/>
            <person name="Land M."/>
            <person name="Hauser L."/>
            <person name="Chertkov O."/>
            <person name="Del Rio T.G."/>
            <person name="Nolan M."/>
            <person name="Copeland A."/>
            <person name="Tice H."/>
            <person name="Cheng J.F."/>
            <person name="Lucas S."/>
            <person name="Han C."/>
            <person name="Goodwin L."/>
            <person name="Pitluck S."/>
            <person name="Ivanova N."/>
            <person name="Ovchinikova G."/>
            <person name="Pati A."/>
            <person name="Chen A."/>
            <person name="Palaniappan K."/>
            <person name="Mavromatis K."/>
            <person name="Liolios K."/>
            <person name="Brettin T."/>
            <person name="Fiebig A."/>
            <person name="Rohde M."/>
            <person name="Abt B."/>
            <person name="Goker M."/>
            <person name="Detter J.C."/>
            <person name="Woyke T."/>
            <person name="Bristow J."/>
            <person name="Eisen J.A."/>
            <person name="Markowitz V."/>
            <person name="Hugenholtz P."/>
            <person name="Kyrpides N.C."/>
            <person name="Klenk H.P."/>
            <person name="Lapidus A."/>
        </authorList>
    </citation>
    <scope>NUCLEOTIDE SEQUENCE [LARGE SCALE GENOMIC DNA]</scope>
    <source>
        <strain evidence="13">DSM 44963</strain>
    </source>
</reference>
<feature type="domain" description="Histidine kinase" evidence="10">
    <location>
        <begin position="179"/>
        <end position="396"/>
    </location>
</feature>
<dbReference type="Gene3D" id="3.40.50.2300">
    <property type="match status" value="1"/>
</dbReference>
<keyword evidence="7" id="KW-0805">Transcription regulation</keyword>
<dbReference type="InterPro" id="IPR011006">
    <property type="entry name" value="CheY-like_superfamily"/>
</dbReference>
<dbReference type="InterPro" id="IPR036890">
    <property type="entry name" value="HATPase_C_sf"/>
</dbReference>
<keyword evidence="6" id="KW-0902">Two-component regulatory system</keyword>
<dbReference type="CDD" id="cd00075">
    <property type="entry name" value="HATPase"/>
    <property type="match status" value="1"/>
</dbReference>
<dbReference type="InterPro" id="IPR003594">
    <property type="entry name" value="HATPase_dom"/>
</dbReference>
<evidence type="ECO:0000259" key="10">
    <source>
        <dbReference type="PROSITE" id="PS50109"/>
    </source>
</evidence>
<dbReference type="SMART" id="SM00448">
    <property type="entry name" value="REC"/>
    <property type="match status" value="1"/>
</dbReference>
<evidence type="ECO:0000256" key="8">
    <source>
        <dbReference type="ARBA" id="ARBA00023163"/>
    </source>
</evidence>
<dbReference type="FunFam" id="3.40.50.2300:FF:000018">
    <property type="entry name" value="DNA-binding transcriptional regulator NtrC"/>
    <property type="match status" value="1"/>
</dbReference>
<dbReference type="FunFam" id="3.30.565.10:FF:000006">
    <property type="entry name" value="Sensor histidine kinase WalK"/>
    <property type="match status" value="1"/>
</dbReference>
<accession>D6U4B9</accession>
<keyword evidence="13" id="KW-1185">Reference proteome</keyword>
<dbReference type="Gene3D" id="3.30.565.10">
    <property type="entry name" value="Histidine kinase-like ATPase, C-terminal domain"/>
    <property type="match status" value="1"/>
</dbReference>
<sequence>MLPSMADARLLVVDDDPALLQALPHMLRLRLQNLHVDTAESAQLALELVRAQSYDVIVSDIKMPGMDGFDLLTALQDLQSETPVLLITGHGEHDLAIRALRGGAYDYILKPIDRDDFAAAVRRAIDTAQLRQRVKHQQQELEQYAASLERQVYQRTEELQQANVALASVNESREQMLRMVVHEMAGPLTSVKGLTQLMKRQVRQGQSGERLVQNFDTVEGALKRMERLIADLHDAAHIQMQQFHVQREQTDLVALCQQAIDEFACERVAPTASTEDQCIGVVDPQRLSQVLLNLLNNARKYSPSERPITVTFQAREQEICIAVQDEGAGVAPDALQHIFEQFYRVGGVGGQPGSVKGLGLGLYIARAIVEEHGGRLEVQSRLGQGSTFSINLPTSELAVNAAKEAFEMGTRSLLWKIEWRDPQLDPLSSVNM</sequence>
<dbReference type="SUPFAM" id="SSF55874">
    <property type="entry name" value="ATPase domain of HSP90 chaperone/DNA topoisomerase II/histidine kinase"/>
    <property type="match status" value="1"/>
</dbReference>
<dbReference type="PANTHER" id="PTHR43547">
    <property type="entry name" value="TWO-COMPONENT HISTIDINE KINASE"/>
    <property type="match status" value="1"/>
</dbReference>
<evidence type="ECO:0000313" key="12">
    <source>
        <dbReference type="EMBL" id="EFH81349.1"/>
    </source>
</evidence>
<dbReference type="SUPFAM" id="SSF52172">
    <property type="entry name" value="CheY-like"/>
    <property type="match status" value="1"/>
</dbReference>
<evidence type="ECO:0000259" key="11">
    <source>
        <dbReference type="PROSITE" id="PS50110"/>
    </source>
</evidence>
<keyword evidence="4" id="KW-0808">Transferase</keyword>
<protein>
    <recommendedName>
        <fullName evidence="2">histidine kinase</fullName>
        <ecNumber evidence="2">2.7.13.3</ecNumber>
    </recommendedName>
</protein>
<dbReference type="RefSeq" id="WP_007918656.1">
    <property type="nucleotide sequence ID" value="NZ_ADVG01000004.1"/>
</dbReference>